<comment type="caution">
    <text evidence="1">The sequence shown here is derived from an EMBL/GenBank/DDBJ whole genome shotgun (WGS) entry which is preliminary data.</text>
</comment>
<dbReference type="EMBL" id="SRLO01000012">
    <property type="protein sequence ID" value="TNN86999.1"/>
    <property type="molecule type" value="Genomic_DNA"/>
</dbReference>
<accession>A0A4Z2J9V4</accession>
<organism evidence="1 2">
    <name type="scientific">Liparis tanakae</name>
    <name type="common">Tanaka's snailfish</name>
    <dbReference type="NCBI Taxonomy" id="230148"/>
    <lineage>
        <taxon>Eukaryota</taxon>
        <taxon>Metazoa</taxon>
        <taxon>Chordata</taxon>
        <taxon>Craniata</taxon>
        <taxon>Vertebrata</taxon>
        <taxon>Euteleostomi</taxon>
        <taxon>Actinopterygii</taxon>
        <taxon>Neopterygii</taxon>
        <taxon>Teleostei</taxon>
        <taxon>Neoteleostei</taxon>
        <taxon>Acanthomorphata</taxon>
        <taxon>Eupercaria</taxon>
        <taxon>Perciformes</taxon>
        <taxon>Cottioidei</taxon>
        <taxon>Cottales</taxon>
        <taxon>Liparidae</taxon>
        <taxon>Liparis</taxon>
    </lineage>
</organism>
<dbReference type="Proteomes" id="UP000314294">
    <property type="component" value="Unassembled WGS sequence"/>
</dbReference>
<evidence type="ECO:0000313" key="1">
    <source>
        <dbReference type="EMBL" id="TNN86999.1"/>
    </source>
</evidence>
<dbReference type="AlphaFoldDB" id="A0A4Z2J9V4"/>
<proteinExistence type="predicted"/>
<keyword evidence="2" id="KW-1185">Reference proteome</keyword>
<gene>
    <name evidence="1" type="ORF">EYF80_002754</name>
</gene>
<sequence length="66" mass="7195">MRSKTLGKATQTLQVSQLRREGHESVAAQVEASEVCELAHGRGNILHLVEVEGKDPQTMQLGDAVR</sequence>
<name>A0A4Z2J9V4_9TELE</name>
<evidence type="ECO:0000313" key="2">
    <source>
        <dbReference type="Proteomes" id="UP000314294"/>
    </source>
</evidence>
<protein>
    <submittedName>
        <fullName evidence="1">Uncharacterized protein</fullName>
    </submittedName>
</protein>
<reference evidence="1 2" key="1">
    <citation type="submission" date="2019-03" db="EMBL/GenBank/DDBJ databases">
        <title>First draft genome of Liparis tanakae, snailfish: a comprehensive survey of snailfish specific genes.</title>
        <authorList>
            <person name="Kim W."/>
            <person name="Song I."/>
            <person name="Jeong J.-H."/>
            <person name="Kim D."/>
            <person name="Kim S."/>
            <person name="Ryu S."/>
            <person name="Song J.Y."/>
            <person name="Lee S.K."/>
        </authorList>
    </citation>
    <scope>NUCLEOTIDE SEQUENCE [LARGE SCALE GENOMIC DNA]</scope>
    <source>
        <tissue evidence="1">Muscle</tissue>
    </source>
</reference>